<protein>
    <submittedName>
        <fullName evidence="1">Uncharacterized protein</fullName>
    </submittedName>
</protein>
<name>A0A5C5V2E8_9BACT</name>
<proteinExistence type="predicted"/>
<sequence length="108" mass="11895">MQIAQEFTVNTVYASTDGERTAIVICTAETGESHVEVRQQSWGGERVGWFTQSSVRLAVDQLAPMRQALGEAGAMPQMVAEAKKERRIAGERSDVFASHLKVWRAESA</sequence>
<keyword evidence="2" id="KW-1185">Reference proteome</keyword>
<evidence type="ECO:0000313" key="2">
    <source>
        <dbReference type="Proteomes" id="UP000318878"/>
    </source>
</evidence>
<comment type="caution">
    <text evidence="1">The sequence shown here is derived from an EMBL/GenBank/DDBJ whole genome shotgun (WGS) entry which is preliminary data.</text>
</comment>
<gene>
    <name evidence="1" type="ORF">Enr8_38100</name>
</gene>
<accession>A0A5C5V2E8</accession>
<reference evidence="1 2" key="1">
    <citation type="submission" date="2019-02" db="EMBL/GenBank/DDBJ databases">
        <title>Deep-cultivation of Planctomycetes and their phenomic and genomic characterization uncovers novel biology.</title>
        <authorList>
            <person name="Wiegand S."/>
            <person name="Jogler M."/>
            <person name="Boedeker C."/>
            <person name="Pinto D."/>
            <person name="Vollmers J."/>
            <person name="Rivas-Marin E."/>
            <person name="Kohn T."/>
            <person name="Peeters S.H."/>
            <person name="Heuer A."/>
            <person name="Rast P."/>
            <person name="Oberbeckmann S."/>
            <person name="Bunk B."/>
            <person name="Jeske O."/>
            <person name="Meyerdierks A."/>
            <person name="Storesund J.E."/>
            <person name="Kallscheuer N."/>
            <person name="Luecker S."/>
            <person name="Lage O.M."/>
            <person name="Pohl T."/>
            <person name="Merkel B.J."/>
            <person name="Hornburger P."/>
            <person name="Mueller R.-W."/>
            <person name="Bruemmer F."/>
            <person name="Labrenz M."/>
            <person name="Spormann A.M."/>
            <person name="Op Den Camp H."/>
            <person name="Overmann J."/>
            <person name="Amann R."/>
            <person name="Jetten M.S.M."/>
            <person name="Mascher T."/>
            <person name="Medema M.H."/>
            <person name="Devos D.P."/>
            <person name="Kaster A.-K."/>
            <person name="Ovreas L."/>
            <person name="Rohde M."/>
            <person name="Galperin M.Y."/>
            <person name="Jogler C."/>
        </authorList>
    </citation>
    <scope>NUCLEOTIDE SEQUENCE [LARGE SCALE GENOMIC DNA]</scope>
    <source>
        <strain evidence="1 2">Enr8</strain>
    </source>
</reference>
<dbReference type="RefSeq" id="WP_146434392.1">
    <property type="nucleotide sequence ID" value="NZ_SJPF01000004.1"/>
</dbReference>
<dbReference type="AlphaFoldDB" id="A0A5C5V2E8"/>
<organism evidence="1 2">
    <name type="scientific">Blastopirellula retiformator</name>
    <dbReference type="NCBI Taxonomy" id="2527970"/>
    <lineage>
        <taxon>Bacteria</taxon>
        <taxon>Pseudomonadati</taxon>
        <taxon>Planctomycetota</taxon>
        <taxon>Planctomycetia</taxon>
        <taxon>Pirellulales</taxon>
        <taxon>Pirellulaceae</taxon>
        <taxon>Blastopirellula</taxon>
    </lineage>
</organism>
<dbReference type="Proteomes" id="UP000318878">
    <property type="component" value="Unassembled WGS sequence"/>
</dbReference>
<evidence type="ECO:0000313" key="1">
    <source>
        <dbReference type="EMBL" id="TWT31885.1"/>
    </source>
</evidence>
<dbReference type="EMBL" id="SJPF01000004">
    <property type="protein sequence ID" value="TWT31885.1"/>
    <property type="molecule type" value="Genomic_DNA"/>
</dbReference>
<dbReference type="OrthoDB" id="287613at2"/>